<gene>
    <name evidence="2" type="ORF">METZ01_LOCUS396750</name>
</gene>
<keyword evidence="1" id="KW-0472">Membrane</keyword>
<sequence length="230" mass="26657">MYQRTIKDVYVVVFLMWLFFTILFVQDTYGKHYDEVKIPNNGIVSYYDFEGSHTGDPTIPDKVGKNNMKVFGFPRIVDGTAGEGWYSNLVEVVGANAFSFLEIPYTPDFNSKSFSIGFYGGFAELELDSWDLHKNYYWSWGDKVAMCITTEVVDEYELYTTNLRFGDKTYSFYAHAEQFAYHHYVVVYDGTNRILMGYWDGQQHIRDLNVLRPSVSGNPIRFATDSDLNH</sequence>
<proteinExistence type="predicted"/>
<keyword evidence="1" id="KW-1133">Transmembrane helix</keyword>
<organism evidence="2">
    <name type="scientific">marine metagenome</name>
    <dbReference type="NCBI Taxonomy" id="408172"/>
    <lineage>
        <taxon>unclassified sequences</taxon>
        <taxon>metagenomes</taxon>
        <taxon>ecological metagenomes</taxon>
    </lineage>
</organism>
<accession>A0A382VBH7</accession>
<evidence type="ECO:0000313" key="2">
    <source>
        <dbReference type="EMBL" id="SVD43896.1"/>
    </source>
</evidence>
<dbReference type="AlphaFoldDB" id="A0A382VBH7"/>
<dbReference type="EMBL" id="UINC01150707">
    <property type="protein sequence ID" value="SVD43896.1"/>
    <property type="molecule type" value="Genomic_DNA"/>
</dbReference>
<keyword evidence="1" id="KW-0812">Transmembrane</keyword>
<feature type="non-terminal residue" evidence="2">
    <location>
        <position position="230"/>
    </location>
</feature>
<feature type="transmembrane region" description="Helical" evidence="1">
    <location>
        <begin position="9"/>
        <end position="25"/>
    </location>
</feature>
<protein>
    <submittedName>
        <fullName evidence="2">Uncharacterized protein</fullName>
    </submittedName>
</protein>
<name>A0A382VBH7_9ZZZZ</name>
<evidence type="ECO:0000256" key="1">
    <source>
        <dbReference type="SAM" id="Phobius"/>
    </source>
</evidence>
<reference evidence="2" key="1">
    <citation type="submission" date="2018-05" db="EMBL/GenBank/DDBJ databases">
        <authorList>
            <person name="Lanie J.A."/>
            <person name="Ng W.-L."/>
            <person name="Kazmierczak K.M."/>
            <person name="Andrzejewski T.M."/>
            <person name="Davidsen T.M."/>
            <person name="Wayne K.J."/>
            <person name="Tettelin H."/>
            <person name="Glass J.I."/>
            <person name="Rusch D."/>
            <person name="Podicherti R."/>
            <person name="Tsui H.-C.T."/>
            <person name="Winkler M.E."/>
        </authorList>
    </citation>
    <scope>NUCLEOTIDE SEQUENCE</scope>
</reference>